<sequence length="63" mass="7332">MCQFDRLHDADVGNLVKQQWCLQMHFAFGGGSWRIAVILPDWVDFVSLLENSDNLIKRCLAYF</sequence>
<reference evidence="1 2" key="1">
    <citation type="submission" date="2018-09" db="EMBL/GenBank/DDBJ databases">
        <title>Complete genome sequence of the hydrocarbonoclastic bacterium Alcaligenes aquatilis QD168, isolated from a crude-oil polluted marine sediment of Central Chile.</title>
        <authorList>
            <person name="Duran R.E."/>
            <person name="Barra B."/>
            <person name="Salva-Serra F."/>
            <person name="Mendez V."/>
            <person name="Moore E.R.B."/>
            <person name="Seeger M."/>
        </authorList>
    </citation>
    <scope>NUCLEOTIDE SEQUENCE [LARGE SCALE GENOMIC DNA]</scope>
    <source>
        <strain evidence="1 2">QD168</strain>
    </source>
</reference>
<evidence type="ECO:0000313" key="2">
    <source>
        <dbReference type="Proteomes" id="UP000268070"/>
    </source>
</evidence>
<proteinExistence type="predicted"/>
<protein>
    <submittedName>
        <fullName evidence="1">Uncharacterized protein</fullName>
    </submittedName>
</protein>
<accession>A0A3G2HVK8</accession>
<dbReference type="AlphaFoldDB" id="A0A3G2HVK8"/>
<organism evidence="1 2">
    <name type="scientific">Alcaligenes aquatilis</name>
    <dbReference type="NCBI Taxonomy" id="323284"/>
    <lineage>
        <taxon>Bacteria</taxon>
        <taxon>Pseudomonadati</taxon>
        <taxon>Pseudomonadota</taxon>
        <taxon>Betaproteobacteria</taxon>
        <taxon>Burkholderiales</taxon>
        <taxon>Alcaligenaceae</taxon>
        <taxon>Alcaligenes</taxon>
    </lineage>
</organism>
<dbReference type="EMBL" id="CP032153">
    <property type="protein sequence ID" value="AYN21206.1"/>
    <property type="molecule type" value="Genomic_DNA"/>
</dbReference>
<dbReference type="KEGG" id="aaqu:D3M96_12130"/>
<gene>
    <name evidence="1" type="ORF">D3M96_12130</name>
</gene>
<dbReference type="Proteomes" id="UP000268070">
    <property type="component" value="Chromosome"/>
</dbReference>
<name>A0A3G2HVK8_9BURK</name>
<evidence type="ECO:0000313" key="1">
    <source>
        <dbReference type="EMBL" id="AYN21206.1"/>
    </source>
</evidence>